<dbReference type="KEGG" id="hpse:HPF_08535"/>
<dbReference type="Gene3D" id="3.30.530.20">
    <property type="match status" value="1"/>
</dbReference>
<accession>A0A4P6WYM4</accession>
<dbReference type="RefSeq" id="WP_133156326.1">
    <property type="nucleotide sequence ID" value="NZ_CP037867.1"/>
</dbReference>
<dbReference type="EMBL" id="CP037867">
    <property type="protein sequence ID" value="QBM27729.1"/>
    <property type="molecule type" value="Genomic_DNA"/>
</dbReference>
<sequence length="160" mass="17471">MAITVKIDLGYEFNVKAKAAEVFELLSDVPTSVSHFPKVDQLVDLGGNSYRWEMEKVGTAQVNIQTVYACKYVSKWDAAKGQGTVKWTPVKGVGNALVSGSWDISDQKKHTAVALAIQGDIEVPLPGLMKMVVVPVVEGEFEKLVEKYIANLIKRFGGEA</sequence>
<protein>
    <recommendedName>
        <fullName evidence="3">Polyketide cyclase / dehydrase and lipid transport</fullName>
    </recommendedName>
</protein>
<proteinExistence type="predicted"/>
<dbReference type="AlphaFoldDB" id="A0A4P6WYM4"/>
<name>A0A4P6WYM4_HYDPS</name>
<reference evidence="1 2" key="1">
    <citation type="submission" date="2019-03" db="EMBL/GenBank/DDBJ databases">
        <authorList>
            <person name="Sebastian G."/>
            <person name="Baumann P."/>
            <person name="Ruckert C."/>
            <person name="Kalinowski J."/>
            <person name="Nebel B."/>
            <person name="Takors R."/>
            <person name="Blombach B."/>
        </authorList>
    </citation>
    <scope>NUCLEOTIDE SEQUENCE [LARGE SCALE GENOMIC DNA]</scope>
    <source>
        <strain evidence="1 2">DSM 1084</strain>
    </source>
</reference>
<dbReference type="InterPro" id="IPR023393">
    <property type="entry name" value="START-like_dom_sf"/>
</dbReference>
<dbReference type="SUPFAM" id="SSF55961">
    <property type="entry name" value="Bet v1-like"/>
    <property type="match status" value="1"/>
</dbReference>
<dbReference type="Proteomes" id="UP000293912">
    <property type="component" value="Chromosome"/>
</dbReference>
<keyword evidence="2" id="KW-1185">Reference proteome</keyword>
<gene>
    <name evidence="1" type="ORF">HPF_08535</name>
</gene>
<evidence type="ECO:0000313" key="1">
    <source>
        <dbReference type="EMBL" id="QBM27729.1"/>
    </source>
</evidence>
<evidence type="ECO:0008006" key="3">
    <source>
        <dbReference type="Google" id="ProtNLM"/>
    </source>
</evidence>
<evidence type="ECO:0000313" key="2">
    <source>
        <dbReference type="Proteomes" id="UP000293912"/>
    </source>
</evidence>
<organism evidence="1 2">
    <name type="scientific">Hydrogenophaga pseudoflava</name>
    <name type="common">Pseudomonas carboxydoflava</name>
    <dbReference type="NCBI Taxonomy" id="47421"/>
    <lineage>
        <taxon>Bacteria</taxon>
        <taxon>Pseudomonadati</taxon>
        <taxon>Pseudomonadota</taxon>
        <taxon>Betaproteobacteria</taxon>
        <taxon>Burkholderiales</taxon>
        <taxon>Comamonadaceae</taxon>
        <taxon>Hydrogenophaga</taxon>
    </lineage>
</organism>
<dbReference type="CDD" id="cd07819">
    <property type="entry name" value="SRPBCC_2"/>
    <property type="match status" value="1"/>
</dbReference>